<dbReference type="NCBIfam" id="TIGR00254">
    <property type="entry name" value="GGDEF"/>
    <property type="match status" value="1"/>
</dbReference>
<dbReference type="Pfam" id="PF00990">
    <property type="entry name" value="GGDEF"/>
    <property type="match status" value="1"/>
</dbReference>
<dbReference type="InterPro" id="IPR000160">
    <property type="entry name" value="GGDEF_dom"/>
</dbReference>
<dbReference type="PANTHER" id="PTHR45138:SF6">
    <property type="entry name" value="DIGUANYLATE CYCLASE DGCN"/>
    <property type="match status" value="1"/>
</dbReference>
<sequence>YINKPYTAKELLLRITNLIAWSRAQRHSNPLTGLPGNPSIEAQVDQRLRGEEAFAFLYADLDNFKVFNDYYSYAAGDGVIKLIAQTLQEVVAEIGGPQDFVGHVGGDDFVVISTPDRAQEIANEVVSRFDSRILDHYRPEDRERGAVMVENRQGEMAEFGFVGVTIALVESDRYQIEHKAMLNDIVAELKNQGKSIPGSCMVRDRRQPTPHLRTGSDG</sequence>
<dbReference type="AlphaFoldDB" id="A0A7Y2EBD1"/>
<protein>
    <submittedName>
        <fullName evidence="3">GGDEF domain-containing protein</fullName>
    </submittedName>
</protein>
<evidence type="ECO:0000259" key="2">
    <source>
        <dbReference type="PROSITE" id="PS50887"/>
    </source>
</evidence>
<name>A0A7Y2EBD1_UNCEI</name>
<dbReference type="SUPFAM" id="SSF55073">
    <property type="entry name" value="Nucleotide cyclase"/>
    <property type="match status" value="1"/>
</dbReference>
<dbReference type="Gene3D" id="3.30.70.270">
    <property type="match status" value="1"/>
</dbReference>
<organism evidence="3 4">
    <name type="scientific">Eiseniibacteriota bacterium</name>
    <dbReference type="NCBI Taxonomy" id="2212470"/>
    <lineage>
        <taxon>Bacteria</taxon>
        <taxon>Candidatus Eiseniibacteriota</taxon>
    </lineage>
</organism>
<accession>A0A7Y2EBD1</accession>
<dbReference type="InterPro" id="IPR043128">
    <property type="entry name" value="Rev_trsase/Diguanyl_cyclase"/>
</dbReference>
<evidence type="ECO:0000313" key="3">
    <source>
        <dbReference type="EMBL" id="NNF06825.1"/>
    </source>
</evidence>
<feature type="non-terminal residue" evidence="3">
    <location>
        <position position="1"/>
    </location>
</feature>
<dbReference type="GO" id="GO:0005886">
    <property type="term" value="C:plasma membrane"/>
    <property type="evidence" value="ECO:0007669"/>
    <property type="project" value="TreeGrafter"/>
</dbReference>
<evidence type="ECO:0000313" key="4">
    <source>
        <dbReference type="Proteomes" id="UP000547674"/>
    </source>
</evidence>
<feature type="region of interest" description="Disordered" evidence="1">
    <location>
        <begin position="197"/>
        <end position="218"/>
    </location>
</feature>
<gene>
    <name evidence="3" type="ORF">HKN21_08690</name>
</gene>
<dbReference type="GO" id="GO:0052621">
    <property type="term" value="F:diguanylate cyclase activity"/>
    <property type="evidence" value="ECO:0007669"/>
    <property type="project" value="TreeGrafter"/>
</dbReference>
<dbReference type="PANTHER" id="PTHR45138">
    <property type="entry name" value="REGULATORY COMPONENTS OF SENSORY TRANSDUCTION SYSTEM"/>
    <property type="match status" value="1"/>
</dbReference>
<dbReference type="Proteomes" id="UP000547674">
    <property type="component" value="Unassembled WGS sequence"/>
</dbReference>
<dbReference type="InterPro" id="IPR050469">
    <property type="entry name" value="Diguanylate_Cyclase"/>
</dbReference>
<reference evidence="3 4" key="1">
    <citation type="submission" date="2020-03" db="EMBL/GenBank/DDBJ databases">
        <title>Metabolic flexibility allows generalist bacteria to become dominant in a frequently disturbed ecosystem.</title>
        <authorList>
            <person name="Chen Y.-J."/>
            <person name="Leung P.M."/>
            <person name="Bay S.K."/>
            <person name="Hugenholtz P."/>
            <person name="Kessler A.J."/>
            <person name="Shelley G."/>
            <person name="Waite D.W."/>
            <person name="Cook P.L."/>
            <person name="Greening C."/>
        </authorList>
    </citation>
    <scope>NUCLEOTIDE SEQUENCE [LARGE SCALE GENOMIC DNA]</scope>
    <source>
        <strain evidence="3">SS_bin_28</strain>
    </source>
</reference>
<dbReference type="GO" id="GO:0043709">
    <property type="term" value="P:cell adhesion involved in single-species biofilm formation"/>
    <property type="evidence" value="ECO:0007669"/>
    <property type="project" value="TreeGrafter"/>
</dbReference>
<dbReference type="GO" id="GO:1902201">
    <property type="term" value="P:negative regulation of bacterial-type flagellum-dependent cell motility"/>
    <property type="evidence" value="ECO:0007669"/>
    <property type="project" value="TreeGrafter"/>
</dbReference>
<dbReference type="EMBL" id="JABDJR010000342">
    <property type="protein sequence ID" value="NNF06825.1"/>
    <property type="molecule type" value="Genomic_DNA"/>
</dbReference>
<dbReference type="CDD" id="cd01949">
    <property type="entry name" value="GGDEF"/>
    <property type="match status" value="1"/>
</dbReference>
<dbReference type="PROSITE" id="PS50887">
    <property type="entry name" value="GGDEF"/>
    <property type="match status" value="1"/>
</dbReference>
<feature type="domain" description="GGDEF" evidence="2">
    <location>
        <begin position="52"/>
        <end position="185"/>
    </location>
</feature>
<proteinExistence type="predicted"/>
<comment type="caution">
    <text evidence="3">The sequence shown here is derived from an EMBL/GenBank/DDBJ whole genome shotgun (WGS) entry which is preliminary data.</text>
</comment>
<dbReference type="InterPro" id="IPR029787">
    <property type="entry name" value="Nucleotide_cyclase"/>
</dbReference>
<dbReference type="SMART" id="SM00267">
    <property type="entry name" value="GGDEF"/>
    <property type="match status" value="1"/>
</dbReference>
<evidence type="ECO:0000256" key="1">
    <source>
        <dbReference type="SAM" id="MobiDB-lite"/>
    </source>
</evidence>